<dbReference type="PANTHER" id="PTHR44169:SF6">
    <property type="entry name" value="NADPH-DEPENDENT 1-ACYLDIHYDROXYACETONE PHOSPHATE REDUCTASE"/>
    <property type="match status" value="1"/>
</dbReference>
<dbReference type="AlphaFoldDB" id="A0AAW9F5W7"/>
<dbReference type="GO" id="GO:0016491">
    <property type="term" value="F:oxidoreductase activity"/>
    <property type="evidence" value="ECO:0007669"/>
    <property type="project" value="UniProtKB-KW"/>
</dbReference>
<dbReference type="PRINTS" id="PR00081">
    <property type="entry name" value="GDHRDH"/>
</dbReference>
<dbReference type="PRINTS" id="PR00080">
    <property type="entry name" value="SDRFAMILY"/>
</dbReference>
<sequence>MARFVLITGCSSGIGLAAARGLQAHGFSVIASARNEEDVKQLQSYGLEAIQLDVRNTDSIRRGVDAALKIAGGRLYALFNNAGYGQPGAIEDLPTDALREQLETNLIGVHQLIRLVLPGMLAAGEGRIIQNSSVLGLVAMKFRGAYNTSKFALEGYTDTLRLELRGTGVHVSLIEPGPIDTHFRANARNAFLKHINPEASRHHESYRQTLTRLEKEGLSGRFTLPSEACLPPLLHALSSSKPKARYQVTFPSKLFYILRRLLPTGLLDALASKSA</sequence>
<evidence type="ECO:0000256" key="1">
    <source>
        <dbReference type="ARBA" id="ARBA00006484"/>
    </source>
</evidence>
<comment type="caution">
    <text evidence="4">The sequence shown here is derived from an EMBL/GenBank/DDBJ whole genome shotgun (WGS) entry which is preliminary data.</text>
</comment>
<dbReference type="InterPro" id="IPR020904">
    <property type="entry name" value="Sc_DH/Rdtase_CS"/>
</dbReference>
<organism evidence="4 5">
    <name type="scientific">Aeromonas caviae</name>
    <name type="common">Aeromonas punctata</name>
    <dbReference type="NCBI Taxonomy" id="648"/>
    <lineage>
        <taxon>Bacteria</taxon>
        <taxon>Pseudomonadati</taxon>
        <taxon>Pseudomonadota</taxon>
        <taxon>Gammaproteobacteria</taxon>
        <taxon>Aeromonadales</taxon>
        <taxon>Aeromonadaceae</taxon>
        <taxon>Aeromonas</taxon>
    </lineage>
</organism>
<evidence type="ECO:0000256" key="3">
    <source>
        <dbReference type="RuleBase" id="RU000363"/>
    </source>
</evidence>
<dbReference type="EMBL" id="JAWZVU010000280">
    <property type="protein sequence ID" value="MDX7723414.1"/>
    <property type="molecule type" value="Genomic_DNA"/>
</dbReference>
<gene>
    <name evidence="4" type="ORF">SJS77_23840</name>
</gene>
<dbReference type="PANTHER" id="PTHR44169">
    <property type="entry name" value="NADPH-DEPENDENT 1-ACYLDIHYDROXYACETONE PHOSPHATE REDUCTASE"/>
    <property type="match status" value="1"/>
</dbReference>
<reference evidence="4" key="1">
    <citation type="submission" date="2023-11" db="EMBL/GenBank/DDBJ databases">
        <title>WGS of Aeromonas in Northern Israel.</title>
        <authorList>
            <person name="Hershko Y."/>
        </authorList>
    </citation>
    <scope>NUCLEOTIDE SEQUENCE</scope>
    <source>
        <strain evidence="4">77416</strain>
    </source>
</reference>
<keyword evidence="2" id="KW-0560">Oxidoreductase</keyword>
<proteinExistence type="inferred from homology"/>
<evidence type="ECO:0000313" key="5">
    <source>
        <dbReference type="Proteomes" id="UP001277183"/>
    </source>
</evidence>
<dbReference type="PROSITE" id="PS00061">
    <property type="entry name" value="ADH_SHORT"/>
    <property type="match status" value="1"/>
</dbReference>
<protein>
    <submittedName>
        <fullName evidence="4">SDR family oxidoreductase</fullName>
    </submittedName>
</protein>
<dbReference type="Proteomes" id="UP001277183">
    <property type="component" value="Unassembled WGS sequence"/>
</dbReference>
<evidence type="ECO:0000313" key="4">
    <source>
        <dbReference type="EMBL" id="MDX7723414.1"/>
    </source>
</evidence>
<dbReference type="RefSeq" id="WP_052815387.1">
    <property type="nucleotide sequence ID" value="NZ_BQVG01000096.1"/>
</dbReference>
<name>A0AAW9F5W7_AERCA</name>
<evidence type="ECO:0000256" key="2">
    <source>
        <dbReference type="ARBA" id="ARBA00023002"/>
    </source>
</evidence>
<dbReference type="InterPro" id="IPR036291">
    <property type="entry name" value="NAD(P)-bd_dom_sf"/>
</dbReference>
<dbReference type="Pfam" id="PF00106">
    <property type="entry name" value="adh_short"/>
    <property type="match status" value="1"/>
</dbReference>
<dbReference type="NCBIfam" id="NF004649">
    <property type="entry name" value="PRK05993.1"/>
    <property type="match status" value="1"/>
</dbReference>
<dbReference type="CDD" id="cd05374">
    <property type="entry name" value="17beta-HSD-like_SDR_c"/>
    <property type="match status" value="1"/>
</dbReference>
<dbReference type="SUPFAM" id="SSF51735">
    <property type="entry name" value="NAD(P)-binding Rossmann-fold domains"/>
    <property type="match status" value="1"/>
</dbReference>
<dbReference type="InterPro" id="IPR002347">
    <property type="entry name" value="SDR_fam"/>
</dbReference>
<comment type="similarity">
    <text evidence="1 3">Belongs to the short-chain dehydrogenases/reductases (SDR) family.</text>
</comment>
<accession>A0AAW9F5W7</accession>
<dbReference type="Gene3D" id="3.40.50.720">
    <property type="entry name" value="NAD(P)-binding Rossmann-like Domain"/>
    <property type="match status" value="1"/>
</dbReference>